<dbReference type="Proteomes" id="UP000184465">
    <property type="component" value="Unassembled WGS sequence"/>
</dbReference>
<comment type="cofactor">
    <cofactor evidence="1">
        <name>pyridoxal 5'-phosphate</name>
        <dbReference type="ChEBI" id="CHEBI:597326"/>
    </cofactor>
</comment>
<dbReference type="GO" id="GO:0008784">
    <property type="term" value="F:alanine racemase activity"/>
    <property type="evidence" value="ECO:0007669"/>
    <property type="project" value="TreeGrafter"/>
</dbReference>
<dbReference type="InterPro" id="IPR000821">
    <property type="entry name" value="Ala_racemase"/>
</dbReference>
<keyword evidence="2" id="KW-0663">Pyridoxal phosphate</keyword>
<protein>
    <submittedName>
        <fullName evidence="5">Predicted amino acid racemase</fullName>
    </submittedName>
</protein>
<dbReference type="PANTHER" id="PTHR30511:SF3">
    <property type="entry name" value="LYSINE RACEMASE"/>
    <property type="match status" value="1"/>
</dbReference>
<name>A0A1M6SY32_PARC5</name>
<keyword evidence="6" id="KW-1185">Reference proteome</keyword>
<dbReference type="Pfam" id="PF01168">
    <property type="entry name" value="Ala_racemase_N"/>
    <property type="match status" value="1"/>
</dbReference>
<dbReference type="CDD" id="cd06815">
    <property type="entry name" value="PLPDE_III_AR_like_1"/>
    <property type="match status" value="1"/>
</dbReference>
<dbReference type="Gene3D" id="3.20.20.10">
    <property type="entry name" value="Alanine racemase"/>
    <property type="match status" value="1"/>
</dbReference>
<proteinExistence type="predicted"/>
<dbReference type="STRING" id="1121301.SAMN02745912_03472"/>
<organism evidence="5 6">
    <name type="scientific">Paramaledivibacter caminithermalis (strain DSM 15212 / CIP 107654 / DViRD3)</name>
    <name type="common">Clostridium caminithermale</name>
    <dbReference type="NCBI Taxonomy" id="1121301"/>
    <lineage>
        <taxon>Bacteria</taxon>
        <taxon>Bacillati</taxon>
        <taxon>Bacillota</taxon>
        <taxon>Clostridia</taxon>
        <taxon>Peptostreptococcales</taxon>
        <taxon>Caminicellaceae</taxon>
        <taxon>Paramaledivibacter</taxon>
    </lineage>
</organism>
<evidence type="ECO:0000256" key="1">
    <source>
        <dbReference type="ARBA" id="ARBA00001933"/>
    </source>
</evidence>
<evidence type="ECO:0000313" key="6">
    <source>
        <dbReference type="Proteomes" id="UP000184465"/>
    </source>
</evidence>
<reference evidence="5 6" key="1">
    <citation type="submission" date="2016-11" db="EMBL/GenBank/DDBJ databases">
        <authorList>
            <person name="Jaros S."/>
            <person name="Januszkiewicz K."/>
            <person name="Wedrychowicz H."/>
        </authorList>
    </citation>
    <scope>NUCLEOTIDE SEQUENCE [LARGE SCALE GENOMIC DNA]</scope>
    <source>
        <strain evidence="5 6">DSM 15212</strain>
    </source>
</reference>
<accession>A0A1M6SY32</accession>
<evidence type="ECO:0000313" key="5">
    <source>
        <dbReference type="EMBL" id="SHK49478.1"/>
    </source>
</evidence>
<dbReference type="InterPro" id="IPR029066">
    <property type="entry name" value="PLP-binding_barrel"/>
</dbReference>
<sequence length="378" mass="43094">MSQITERNNLYSSQIKNNYKYPVLEININKIYENVKYMVEFCKSQDISVAGVVKGFNALPKVVEQFVKGGCEYIASSRMDQIITLKEWGIEAPFMLIRIPMLNEIKELVKYVDVSLNSELETIKQIEAECKLQNKKHKVVIMYDLGDLREGIIGEKEFMKLALHIEKELERVELFGIGTNLGCYGSVKPTENNLNKLCTIAEKIESRINRRLDMISGGATSSLPLVMDGKIPKRINNLRIGEGIILARDLKHFWGYDMKDMNQDTFILKAQVIEIKDKPSHPIGELFVDAFGNKPSFRDRGIRRRALLAVGKQDFASHDQLIPRTKGIEIVGSSSDHLIVDIENCKEQIRLGDILDFYMFYQPMLFLSGSASVTKVYI</sequence>
<gene>
    <name evidence="5" type="ORF">SAMN02745912_03472</name>
</gene>
<dbReference type="EMBL" id="FRAG01000073">
    <property type="protein sequence ID" value="SHK49478.1"/>
    <property type="molecule type" value="Genomic_DNA"/>
</dbReference>
<dbReference type="PANTHER" id="PTHR30511">
    <property type="entry name" value="ALANINE RACEMASE"/>
    <property type="match status" value="1"/>
</dbReference>
<feature type="domain" description="Alanine racemase N-terminal" evidence="4">
    <location>
        <begin position="26"/>
        <end position="243"/>
    </location>
</feature>
<evidence type="ECO:0000259" key="4">
    <source>
        <dbReference type="Pfam" id="PF01168"/>
    </source>
</evidence>
<evidence type="ECO:0000256" key="3">
    <source>
        <dbReference type="ARBA" id="ARBA00023235"/>
    </source>
</evidence>
<keyword evidence="3" id="KW-0413">Isomerase</keyword>
<dbReference type="RefSeq" id="WP_073152973.1">
    <property type="nucleotide sequence ID" value="NZ_FRAG01000073.1"/>
</dbReference>
<dbReference type="GO" id="GO:0030170">
    <property type="term" value="F:pyridoxal phosphate binding"/>
    <property type="evidence" value="ECO:0007669"/>
    <property type="project" value="TreeGrafter"/>
</dbReference>
<dbReference type="SUPFAM" id="SSF51419">
    <property type="entry name" value="PLP-binding barrel"/>
    <property type="match status" value="1"/>
</dbReference>
<evidence type="ECO:0000256" key="2">
    <source>
        <dbReference type="ARBA" id="ARBA00022898"/>
    </source>
</evidence>
<dbReference type="GO" id="GO:0005829">
    <property type="term" value="C:cytosol"/>
    <property type="evidence" value="ECO:0007669"/>
    <property type="project" value="TreeGrafter"/>
</dbReference>
<dbReference type="InterPro" id="IPR001608">
    <property type="entry name" value="Ala_racemase_N"/>
</dbReference>
<dbReference type="AlphaFoldDB" id="A0A1M6SY32"/>